<protein>
    <recommendedName>
        <fullName evidence="4">Ionotropic glutamate receptor C-terminal domain-containing protein</fullName>
    </recommendedName>
</protein>
<gene>
    <name evidence="3" type="ORF">LDAN0321_LOCUS17984</name>
</gene>
<feature type="chain" id="PRO_5031111166" description="Ionotropic glutamate receptor C-terminal domain-containing protein" evidence="2">
    <location>
        <begin position="21"/>
        <end position="799"/>
    </location>
</feature>
<keyword evidence="2" id="KW-0732">Signal</keyword>
<feature type="transmembrane region" description="Helical" evidence="1">
    <location>
        <begin position="340"/>
        <end position="364"/>
    </location>
</feature>
<sequence>MLIKHLVLFIVAVKLRRVPATAGGSHSACPCVDPWINSTDEGASEYAGTYCGNWTENEDKYYREWCFIDEYNCDLPIDDEVSYLNITDDDSENGTGIFYQSTETCGNFEEYRADQLRFQVENKTVRIAYPVDFSDEEKFELEDQLTLNNRLYLDNNAPNGVNGAIVETVEKILDDRDIEYEIVPLAWNAIEKYPNNTFTACMYMVHMDLADMCVGPFWYTAERIALSPVTVELGKDDLVLFVDSREKSYSFAKRLETPFKPFTLGAWFGIILTTFYSVALLYFMNEITSGENVTGQSSSRRFMKRLTQISYGSSMTFTSGDPTVQKSVPEEPNVPQMFAVAGYALFGLITLTAYTASSAALLVLRSSQVASYASIHDVFYEGKSVCTFNNLKSTLELEGENSLKTYSDLIIGKDTMNDIHAALEMGECSGAVVHNLLFISEQYKGKLCNVMRAGPPLRSVGYGLPVSLELQQFMSYELTKAVLSGDYQENLAYHEIFAFPGIDSYPEGKCNPSPPSKAGTRETERLLKSKGASVGDGSAAAASAAVITEDNNEDFEPLNIQDMTAPIFISCFASTVAFLLFIWREYSDRYVQLVTQAFRNLQRDESERTKNDVDLKARLLKTSAYDLIAALRQIPGVNEEDFNLAMELLPDTSGLAALMFEKQCSQMNKDLIYLRGLTILQLNNIIFNADKSSSEKEGQDSYVDVPSEGEIRKATNDVDNPKEKMISLILSSSHLRASLYGSALTFEVNGDENCHTAPQRSSLLTGYDDFVMKRSSTLASRVPKPFKTASIVNLQTDGS</sequence>
<dbReference type="InterPro" id="IPR015683">
    <property type="entry name" value="Ionotropic_Glu_rcpt"/>
</dbReference>
<organism evidence="3">
    <name type="scientific">Leptocylindrus danicus</name>
    <dbReference type="NCBI Taxonomy" id="163516"/>
    <lineage>
        <taxon>Eukaryota</taxon>
        <taxon>Sar</taxon>
        <taxon>Stramenopiles</taxon>
        <taxon>Ochrophyta</taxon>
        <taxon>Bacillariophyta</taxon>
        <taxon>Coscinodiscophyceae</taxon>
        <taxon>Chaetocerotophycidae</taxon>
        <taxon>Leptocylindrales</taxon>
        <taxon>Leptocylindraceae</taxon>
        <taxon>Leptocylindrus</taxon>
    </lineage>
</organism>
<accession>A0A7S2PLY1</accession>
<feature type="signal peptide" evidence="2">
    <location>
        <begin position="1"/>
        <end position="20"/>
    </location>
</feature>
<dbReference type="EMBL" id="HBGY01029007">
    <property type="protein sequence ID" value="CAD9604985.1"/>
    <property type="molecule type" value="Transcribed_RNA"/>
</dbReference>
<keyword evidence="1" id="KW-0812">Transmembrane</keyword>
<feature type="transmembrane region" description="Helical" evidence="1">
    <location>
        <begin position="262"/>
        <end position="284"/>
    </location>
</feature>
<proteinExistence type="predicted"/>
<dbReference type="Gene3D" id="1.10.287.70">
    <property type="match status" value="1"/>
</dbReference>
<evidence type="ECO:0008006" key="4">
    <source>
        <dbReference type="Google" id="ProtNLM"/>
    </source>
</evidence>
<name>A0A7S2PLY1_9STRA</name>
<reference evidence="3" key="1">
    <citation type="submission" date="2021-01" db="EMBL/GenBank/DDBJ databases">
        <authorList>
            <person name="Corre E."/>
            <person name="Pelletier E."/>
            <person name="Niang G."/>
            <person name="Scheremetjew M."/>
            <person name="Finn R."/>
            <person name="Kale V."/>
            <person name="Holt S."/>
            <person name="Cochrane G."/>
            <person name="Meng A."/>
            <person name="Brown T."/>
            <person name="Cohen L."/>
        </authorList>
    </citation>
    <scope>NUCLEOTIDE SEQUENCE</scope>
    <source>
        <strain evidence="3">B650</strain>
    </source>
</reference>
<evidence type="ECO:0000256" key="1">
    <source>
        <dbReference type="SAM" id="Phobius"/>
    </source>
</evidence>
<dbReference type="AlphaFoldDB" id="A0A7S2PLY1"/>
<keyword evidence="1" id="KW-0472">Membrane</keyword>
<keyword evidence="1" id="KW-1133">Transmembrane helix</keyword>
<dbReference type="PANTHER" id="PTHR18966">
    <property type="entry name" value="IONOTROPIC GLUTAMATE RECEPTOR"/>
    <property type="match status" value="1"/>
</dbReference>
<dbReference type="SUPFAM" id="SSF53850">
    <property type="entry name" value="Periplasmic binding protein-like II"/>
    <property type="match status" value="1"/>
</dbReference>
<evidence type="ECO:0000256" key="2">
    <source>
        <dbReference type="SAM" id="SignalP"/>
    </source>
</evidence>
<evidence type="ECO:0000313" key="3">
    <source>
        <dbReference type="EMBL" id="CAD9604985.1"/>
    </source>
</evidence>